<accession>A0A1Y2AU89</accession>
<dbReference type="InterPro" id="IPR011600">
    <property type="entry name" value="Pept_C14_caspase"/>
</dbReference>
<protein>
    <recommendedName>
        <fullName evidence="5">Peptidase C14 caspase domain-containing protein</fullName>
    </recommendedName>
</protein>
<dbReference type="EMBL" id="MCOG01000205">
    <property type="protein sequence ID" value="ORY26121.1"/>
    <property type="molecule type" value="Genomic_DNA"/>
</dbReference>
<comment type="caution">
    <text evidence="6">The sequence shown here is derived from an EMBL/GenBank/DDBJ whole genome shotgun (WGS) entry which is preliminary data.</text>
</comment>
<comment type="similarity">
    <text evidence="1">Belongs to the peptidase C14B family.</text>
</comment>
<evidence type="ECO:0000256" key="1">
    <source>
        <dbReference type="ARBA" id="ARBA00009005"/>
    </source>
</evidence>
<dbReference type="Gene3D" id="3.40.50.12660">
    <property type="match status" value="1"/>
</dbReference>
<dbReference type="SUPFAM" id="SSF52129">
    <property type="entry name" value="Caspase-like"/>
    <property type="match status" value="1"/>
</dbReference>
<evidence type="ECO:0000256" key="3">
    <source>
        <dbReference type="ARBA" id="ARBA00022807"/>
    </source>
</evidence>
<evidence type="ECO:0000313" key="7">
    <source>
        <dbReference type="Proteomes" id="UP000193920"/>
    </source>
</evidence>
<sequence>MGLKSYLQIFRNSCCQSKSDYFDSSFKDEKKNSAEDFLKKNVSKDDDDFFKLKFNESSILKDEKLYTEKHVEINEASILSDENINQLRRRNPRLNRFDTDVIRLSLRKSLYSNNLEHDLENFLEEQQREAQKYENSESPYTLSDLRELYDLINNITIKVLESIGSEVTENQISDFEKSAYINISQDDLNINKILDDEISPEIINKQENSLKIDSENLEKISVNNKNSPINNSQNPILMANVSNINNNNNNNSLLCNSTEQSYIENEDTISKNEKRQISKNMVKSPDLNYSEIIYQSPNNETIDKLHNILSSSSQRDHIIDEITEPTRSLLCTSPQQSLSEITSQSPKESPKEELGNGNNNMFCVSPQQSFTDIICESPRDEIDNNNSPVLCSSPQQRYAEVVCQSLKDEFIDNKEQNILCSSPQQSYTDEICQSSEDELENNNKNNNIFCGSPQKNYVNMVCESPENELDDQKHNTLNTSKIQQNLTDKICESPIETTENNHNQGRKSTDYGITQNTFGSFNSLEGNDDKSIHRNQGSVPTFHDKDLFYSQLKIKDNNSLLKQSILGSANCNEEKFKNRVYSNHSTLNSDSFQSIYYYNSIDRISSRKITRRGLKIINSKDTLNRQKPINLKQRNRKAVFIGINYTGKSYQLSGCVNDAKYIMEFLIRNYDFKRNNCKILTDDSKDETLIPTRENILNVMKWLVKDAKSGDSLFFHYSGHGLSIKDHNRDEIDGMDESILPIDYEENGVILDDLINHIMIKPLPKGCLLTGLADCCHSGTMFDLPYTYSCNGKVEDVKDIDENNEQIDKEYLSNEIYKKNKMVQEIVHKNSSHRKINLSLEDRISINDYAKSVKSSEADVIQFSSCRDNEISADERSNGTTYGALCNAFVSTLSSVILEEKTISYIELLTEIRKMIKKKYGQTPQISTSKPMDVSKPFEL</sequence>
<keyword evidence="7" id="KW-1185">Reference proteome</keyword>
<feature type="region of interest" description="Disordered" evidence="4">
    <location>
        <begin position="333"/>
        <end position="357"/>
    </location>
</feature>
<dbReference type="InterPro" id="IPR050452">
    <property type="entry name" value="Metacaspase"/>
</dbReference>
<evidence type="ECO:0000256" key="2">
    <source>
        <dbReference type="ARBA" id="ARBA00022703"/>
    </source>
</evidence>
<keyword evidence="2" id="KW-0053">Apoptosis</keyword>
<evidence type="ECO:0000259" key="5">
    <source>
        <dbReference type="Pfam" id="PF00656"/>
    </source>
</evidence>
<evidence type="ECO:0000256" key="4">
    <source>
        <dbReference type="SAM" id="MobiDB-lite"/>
    </source>
</evidence>
<dbReference type="PANTHER" id="PTHR48104:SF30">
    <property type="entry name" value="METACASPASE-1"/>
    <property type="match status" value="1"/>
</dbReference>
<dbReference type="OrthoDB" id="3223806at2759"/>
<name>A0A1Y2AU89_9FUNG</name>
<keyword evidence="3" id="KW-0788">Thiol protease</keyword>
<keyword evidence="3" id="KW-0378">Hydrolase</keyword>
<evidence type="ECO:0000313" key="6">
    <source>
        <dbReference type="EMBL" id="ORY26121.1"/>
    </source>
</evidence>
<feature type="domain" description="Peptidase C14 caspase" evidence="5">
    <location>
        <begin position="636"/>
        <end position="929"/>
    </location>
</feature>
<proteinExistence type="inferred from homology"/>
<feature type="compositionally biased region" description="Polar residues" evidence="4">
    <location>
        <begin position="333"/>
        <end position="347"/>
    </location>
</feature>
<gene>
    <name evidence="6" type="ORF">LY90DRAFT_674687</name>
</gene>
<keyword evidence="3" id="KW-0645">Protease</keyword>
<dbReference type="AlphaFoldDB" id="A0A1Y2AU89"/>
<reference evidence="6 7" key="1">
    <citation type="submission" date="2016-08" db="EMBL/GenBank/DDBJ databases">
        <title>A Parts List for Fungal Cellulosomes Revealed by Comparative Genomics.</title>
        <authorList>
            <consortium name="DOE Joint Genome Institute"/>
            <person name="Haitjema C.H."/>
            <person name="Gilmore S.P."/>
            <person name="Henske J.K."/>
            <person name="Solomon K.V."/>
            <person name="De Groot R."/>
            <person name="Kuo A."/>
            <person name="Mondo S.J."/>
            <person name="Salamov A.A."/>
            <person name="Labutti K."/>
            <person name="Zhao Z."/>
            <person name="Chiniquy J."/>
            <person name="Barry K."/>
            <person name="Brewer H.M."/>
            <person name="Purvine S.O."/>
            <person name="Wright A.T."/>
            <person name="Boxma B."/>
            <person name="Van Alen T."/>
            <person name="Hackstein J.H."/>
            <person name="Baker S.E."/>
            <person name="Grigoriev I.V."/>
            <person name="O'Malley M.A."/>
        </authorList>
    </citation>
    <scope>NUCLEOTIDE SEQUENCE [LARGE SCALE GENOMIC DNA]</scope>
    <source>
        <strain evidence="6 7">G1</strain>
    </source>
</reference>
<dbReference type="GO" id="GO:0005737">
    <property type="term" value="C:cytoplasm"/>
    <property type="evidence" value="ECO:0007669"/>
    <property type="project" value="TreeGrafter"/>
</dbReference>
<dbReference type="InterPro" id="IPR029030">
    <property type="entry name" value="Caspase-like_dom_sf"/>
</dbReference>
<dbReference type="GO" id="GO:0004197">
    <property type="term" value="F:cysteine-type endopeptidase activity"/>
    <property type="evidence" value="ECO:0007669"/>
    <property type="project" value="InterPro"/>
</dbReference>
<organism evidence="6 7">
    <name type="scientific">Neocallimastix californiae</name>
    <dbReference type="NCBI Taxonomy" id="1754190"/>
    <lineage>
        <taxon>Eukaryota</taxon>
        <taxon>Fungi</taxon>
        <taxon>Fungi incertae sedis</taxon>
        <taxon>Chytridiomycota</taxon>
        <taxon>Chytridiomycota incertae sedis</taxon>
        <taxon>Neocallimastigomycetes</taxon>
        <taxon>Neocallimastigales</taxon>
        <taxon>Neocallimastigaceae</taxon>
        <taxon>Neocallimastix</taxon>
    </lineage>
</organism>
<dbReference type="Proteomes" id="UP000193920">
    <property type="component" value="Unassembled WGS sequence"/>
</dbReference>
<dbReference type="Pfam" id="PF00656">
    <property type="entry name" value="Peptidase_C14"/>
    <property type="match status" value="1"/>
</dbReference>
<dbReference type="GO" id="GO:0006508">
    <property type="term" value="P:proteolysis"/>
    <property type="evidence" value="ECO:0007669"/>
    <property type="project" value="InterPro"/>
</dbReference>
<dbReference type="GO" id="GO:0006915">
    <property type="term" value="P:apoptotic process"/>
    <property type="evidence" value="ECO:0007669"/>
    <property type="project" value="UniProtKB-KW"/>
</dbReference>
<dbReference type="PANTHER" id="PTHR48104">
    <property type="entry name" value="METACASPASE-4"/>
    <property type="match status" value="1"/>
</dbReference>